<evidence type="ECO:0000313" key="10">
    <source>
        <dbReference type="EMBL" id="POF30134.1"/>
    </source>
</evidence>
<evidence type="ECO:0000313" key="11">
    <source>
        <dbReference type="Proteomes" id="UP000236959"/>
    </source>
</evidence>
<evidence type="ECO:0000256" key="6">
    <source>
        <dbReference type="ARBA" id="ARBA00022989"/>
    </source>
</evidence>
<comment type="function">
    <text evidence="9">Role in flagellar biosynthesis.</text>
</comment>
<dbReference type="PANTHER" id="PTHR34040">
    <property type="entry name" value="FLAGELLAR BIOSYNTHETIC PROTEIN FLIQ"/>
    <property type="match status" value="1"/>
</dbReference>
<dbReference type="OrthoDB" id="9806440at2"/>
<keyword evidence="5 9" id="KW-0812">Transmembrane</keyword>
<gene>
    <name evidence="9" type="primary">fliQ</name>
    <name evidence="10" type="ORF">CLV41_107161</name>
</gene>
<keyword evidence="6 9" id="KW-1133">Transmembrane helix</keyword>
<dbReference type="GO" id="GO:0009306">
    <property type="term" value="P:protein secretion"/>
    <property type="evidence" value="ECO:0007669"/>
    <property type="project" value="InterPro"/>
</dbReference>
<evidence type="ECO:0000256" key="1">
    <source>
        <dbReference type="ARBA" id="ARBA00004651"/>
    </source>
</evidence>
<name>A0A2S3UR34_9HYPH</name>
<protein>
    <recommendedName>
        <fullName evidence="3 9">Flagellar biosynthetic protein FliQ</fullName>
    </recommendedName>
</protein>
<dbReference type="InterPro" id="IPR002191">
    <property type="entry name" value="Bac_export_3"/>
</dbReference>
<evidence type="ECO:0000256" key="8">
    <source>
        <dbReference type="ARBA" id="ARBA00023143"/>
    </source>
</evidence>
<comment type="caution">
    <text evidence="10">The sequence shown here is derived from an EMBL/GenBank/DDBJ whole genome shotgun (WGS) entry which is preliminary data.</text>
</comment>
<comment type="subcellular location">
    <subcellularLocation>
        <location evidence="1 9">Cell membrane</location>
        <topology evidence="1">Multi-pass membrane protein</topology>
    </subcellularLocation>
    <subcellularLocation>
        <location evidence="9">Bacterial flagellum basal body</location>
    </subcellularLocation>
</comment>
<keyword evidence="11" id="KW-1185">Reference proteome</keyword>
<dbReference type="Pfam" id="PF01313">
    <property type="entry name" value="Bac_export_3"/>
    <property type="match status" value="1"/>
</dbReference>
<dbReference type="AlphaFoldDB" id="A0A2S3UR34"/>
<feature type="transmembrane region" description="Helical" evidence="9">
    <location>
        <begin position="12"/>
        <end position="37"/>
    </location>
</feature>
<reference evidence="10 11" key="1">
    <citation type="submission" date="2018-01" db="EMBL/GenBank/DDBJ databases">
        <title>Genomic Encyclopedia of Archaeal and Bacterial Type Strains, Phase II (KMG-II): from individual species to whole genera.</title>
        <authorList>
            <person name="Goeker M."/>
        </authorList>
    </citation>
    <scope>NUCLEOTIDE SEQUENCE [LARGE SCALE GENOMIC DNA]</scope>
    <source>
        <strain evidence="10 11">DSM 17023</strain>
    </source>
</reference>
<dbReference type="PIRSF" id="PIRSF004669">
    <property type="entry name" value="FliQ"/>
    <property type="match status" value="1"/>
</dbReference>
<dbReference type="NCBIfam" id="NF004671">
    <property type="entry name" value="PRK06010.1"/>
    <property type="match status" value="1"/>
</dbReference>
<evidence type="ECO:0000256" key="7">
    <source>
        <dbReference type="ARBA" id="ARBA00023136"/>
    </source>
</evidence>
<keyword evidence="8 9" id="KW-0975">Bacterial flagellum</keyword>
<comment type="similarity">
    <text evidence="2 9">Belongs to the FliQ/MopD/SpaQ family.</text>
</comment>
<feature type="transmembrane region" description="Helical" evidence="9">
    <location>
        <begin position="49"/>
        <end position="69"/>
    </location>
</feature>
<dbReference type="GO" id="GO:0009425">
    <property type="term" value="C:bacterial-type flagellum basal body"/>
    <property type="evidence" value="ECO:0007669"/>
    <property type="project" value="UniProtKB-SubCell"/>
</dbReference>
<dbReference type="NCBIfam" id="TIGR01402">
    <property type="entry name" value="fliQ"/>
    <property type="match status" value="1"/>
</dbReference>
<keyword evidence="10" id="KW-0282">Flagellum</keyword>
<dbReference type="GO" id="GO:0005886">
    <property type="term" value="C:plasma membrane"/>
    <property type="evidence" value="ECO:0007669"/>
    <property type="project" value="UniProtKB-SubCell"/>
</dbReference>
<dbReference type="InterPro" id="IPR006305">
    <property type="entry name" value="FliQ"/>
</dbReference>
<evidence type="ECO:0000256" key="3">
    <source>
        <dbReference type="ARBA" id="ARBA00021718"/>
    </source>
</evidence>
<dbReference type="PRINTS" id="PR00952">
    <property type="entry name" value="TYPE3IMQPROT"/>
</dbReference>
<dbReference type="PANTHER" id="PTHR34040:SF2">
    <property type="entry name" value="FLAGELLAR BIOSYNTHETIC PROTEIN FLIQ"/>
    <property type="match status" value="1"/>
</dbReference>
<dbReference type="EMBL" id="PPCN01000007">
    <property type="protein sequence ID" value="POF30134.1"/>
    <property type="molecule type" value="Genomic_DNA"/>
</dbReference>
<keyword evidence="4 9" id="KW-1003">Cell membrane</keyword>
<sequence length="88" mass="9428">MNEVDALDIVRTAIWTILIGSAPAIVPAMVVGIGIALMQALTQVQEITLTFIPKIVAILVMIVIAGPFIGGQIYTLTTLIYDRIESGF</sequence>
<evidence type="ECO:0000256" key="2">
    <source>
        <dbReference type="ARBA" id="ARBA00006156"/>
    </source>
</evidence>
<proteinExistence type="inferred from homology"/>
<evidence type="ECO:0000256" key="4">
    <source>
        <dbReference type="ARBA" id="ARBA00022475"/>
    </source>
</evidence>
<dbReference type="RefSeq" id="WP_103223520.1">
    <property type="nucleotide sequence ID" value="NZ_PPCN01000007.1"/>
</dbReference>
<accession>A0A2S3UR34</accession>
<organism evidence="10 11">
    <name type="scientific">Roseibium marinum</name>
    <dbReference type="NCBI Taxonomy" id="281252"/>
    <lineage>
        <taxon>Bacteria</taxon>
        <taxon>Pseudomonadati</taxon>
        <taxon>Pseudomonadota</taxon>
        <taxon>Alphaproteobacteria</taxon>
        <taxon>Hyphomicrobiales</taxon>
        <taxon>Stappiaceae</taxon>
        <taxon>Roseibium</taxon>
    </lineage>
</organism>
<keyword evidence="10" id="KW-0966">Cell projection</keyword>
<keyword evidence="7 9" id="KW-0472">Membrane</keyword>
<keyword evidence="10" id="KW-0969">Cilium</keyword>
<evidence type="ECO:0000256" key="9">
    <source>
        <dbReference type="RuleBase" id="RU364090"/>
    </source>
</evidence>
<evidence type="ECO:0000256" key="5">
    <source>
        <dbReference type="ARBA" id="ARBA00022692"/>
    </source>
</evidence>
<dbReference type="Proteomes" id="UP000236959">
    <property type="component" value="Unassembled WGS sequence"/>
</dbReference>
<dbReference type="GO" id="GO:0044780">
    <property type="term" value="P:bacterial-type flagellum assembly"/>
    <property type="evidence" value="ECO:0007669"/>
    <property type="project" value="InterPro"/>
</dbReference>